<name>V5YPH5_9BURK</name>
<protein>
    <submittedName>
        <fullName evidence="1">Uncharacterized protein</fullName>
    </submittedName>
</protein>
<reference evidence="1" key="2">
    <citation type="submission" date="2024-06" db="EMBL/GenBank/DDBJ databases">
        <authorList>
            <person name="Sakai Y."/>
            <person name="Fujii T."/>
        </authorList>
    </citation>
    <scope>NUCLEOTIDE SEQUENCE</scope>
    <source>
        <strain evidence="1">M701</strain>
        <plasmid evidence="1">pM7012</plasmid>
    </source>
</reference>
<keyword evidence="1" id="KW-0614">Plasmid</keyword>
<dbReference type="AlphaFoldDB" id="V5YPH5"/>
<dbReference type="EMBL" id="AB853026">
    <property type="protein sequence ID" value="BAO19223.1"/>
    <property type="molecule type" value="Genomic_DNA"/>
</dbReference>
<geneLocation type="plasmid" evidence="1">
    <name>pM7012</name>
</geneLocation>
<dbReference type="RefSeq" id="WP_023842764.1">
    <property type="nucleotide sequence ID" value="NC_022995.1"/>
</dbReference>
<reference evidence="1" key="1">
    <citation type="journal article" date="2014" name="Microbiology">
        <title>A 2,4-dichlorophenoxyacetic acid degradation plasmid pM7012 discloses distribution of an unclassified megaplasmid group across bacterial species.</title>
        <authorList>
            <person name="Sakai Y."/>
            <person name="Ogawa N."/>
            <person name="Shimomura Y."/>
            <person name="Fujii T."/>
        </authorList>
    </citation>
    <scope>NUCLEOTIDE SEQUENCE</scope>
    <source>
        <strain evidence="1">M701</strain>
    </source>
</reference>
<proteinExistence type="predicted"/>
<organism evidence="1">
    <name type="scientific">Burkholderia sp. M701</name>
    <dbReference type="NCBI Taxonomy" id="326454"/>
    <lineage>
        <taxon>Bacteria</taxon>
        <taxon>Pseudomonadati</taxon>
        <taxon>Pseudomonadota</taxon>
        <taxon>Betaproteobacteria</taxon>
        <taxon>Burkholderiales</taxon>
        <taxon>Burkholderiaceae</taxon>
        <taxon>Burkholderia</taxon>
    </lineage>
</organism>
<evidence type="ECO:0000313" key="1">
    <source>
        <dbReference type="EMBL" id="BAO19223.1"/>
    </source>
</evidence>
<accession>V5YPH5</accession>
<sequence>MEFFELAKLAIRAFINWMFHSKLVTATEEDHRGFHVYGYEGTPSVTPGFFVVRFRHVENGLVVANKKLRMTEQEWGDTVALIESHKEQAV</sequence>